<dbReference type="InterPro" id="IPR029044">
    <property type="entry name" value="Nucleotide-diphossugar_trans"/>
</dbReference>
<comment type="catalytic activity">
    <reaction evidence="5">
        <text>alpha-D-glucose 1-phosphate + UTP + H(+) = UDP-alpha-D-glucose + diphosphate</text>
        <dbReference type="Rhea" id="RHEA:19889"/>
        <dbReference type="ChEBI" id="CHEBI:15378"/>
        <dbReference type="ChEBI" id="CHEBI:33019"/>
        <dbReference type="ChEBI" id="CHEBI:46398"/>
        <dbReference type="ChEBI" id="CHEBI:58601"/>
        <dbReference type="ChEBI" id="CHEBI:58885"/>
        <dbReference type="EC" id="2.7.7.9"/>
    </reaction>
</comment>
<comment type="caution">
    <text evidence="7">The sequence shown here is derived from an EMBL/GenBank/DDBJ whole genome shotgun (WGS) entry which is preliminary data.</text>
</comment>
<accession>A0A1J5RUJ2</accession>
<dbReference type="AlphaFoldDB" id="A0A1J5RUJ2"/>
<dbReference type="Pfam" id="PF00483">
    <property type="entry name" value="NTP_transferase"/>
    <property type="match status" value="1"/>
</dbReference>
<dbReference type="PANTHER" id="PTHR43197:SF1">
    <property type="entry name" value="UTP--GLUCOSE-1-PHOSPHATE URIDYLYLTRANSFERASE"/>
    <property type="match status" value="1"/>
</dbReference>
<keyword evidence="3 7" id="KW-0808">Transferase</keyword>
<dbReference type="GO" id="GO:0003983">
    <property type="term" value="F:UTP:glucose-1-phosphate uridylyltransferase activity"/>
    <property type="evidence" value="ECO:0007669"/>
    <property type="project" value="UniProtKB-EC"/>
</dbReference>
<dbReference type="PANTHER" id="PTHR43197">
    <property type="entry name" value="UTP--GLUCOSE-1-PHOSPHATE URIDYLYLTRANSFERASE"/>
    <property type="match status" value="1"/>
</dbReference>
<evidence type="ECO:0000259" key="6">
    <source>
        <dbReference type="Pfam" id="PF00483"/>
    </source>
</evidence>
<evidence type="ECO:0000256" key="3">
    <source>
        <dbReference type="ARBA" id="ARBA00022679"/>
    </source>
</evidence>
<proteinExistence type="inferred from homology"/>
<dbReference type="InterPro" id="IPR005835">
    <property type="entry name" value="NTP_transferase_dom"/>
</dbReference>
<evidence type="ECO:0000313" key="7">
    <source>
        <dbReference type="EMBL" id="OIQ95655.1"/>
    </source>
</evidence>
<keyword evidence="4 7" id="KW-0548">Nucleotidyltransferase</keyword>
<sequence length="285" mass="30701">MDSKIRKALITAAGPRQRRLPLQSLTDRDGTSKPALAIILTELLDAGIEKVGLVLAPGDRPAYQSVLESFESHLVFVEQSDPLGYGHAVLCGRDFVGDEPFLLQVCDHLYVSRAQTSCTRQLLEVAAQERCCLSAVQATHESLLQFYGTIAGSLVPGAKGLYQIENVIEKPTPTVAEQQCVVPGLRSGHYLCFFGMHLLTPVIFDLLDQALAEAGAGRIGLSPSLARLAQREKYLAVEIAGRRADLEAPFGLLRAQIALGLNGSARDEVLAVLAEELAADSSARR</sequence>
<feature type="domain" description="Nucleotidyl transferase" evidence="6">
    <location>
        <begin position="33"/>
        <end position="189"/>
    </location>
</feature>
<dbReference type="EC" id="2.7.7.9" evidence="2"/>
<dbReference type="InterPro" id="IPR005771">
    <property type="entry name" value="GalU_uridylyltTrfase_bac/arc"/>
</dbReference>
<dbReference type="EMBL" id="MLJW01000162">
    <property type="protein sequence ID" value="OIQ95655.1"/>
    <property type="molecule type" value="Genomic_DNA"/>
</dbReference>
<gene>
    <name evidence="7" type="primary">gtaB_8</name>
    <name evidence="7" type="ORF">GALL_223310</name>
</gene>
<protein>
    <recommendedName>
        <fullName evidence="2">UTP--glucose-1-phosphate uridylyltransferase</fullName>
        <ecNumber evidence="2">2.7.7.9</ecNumber>
    </recommendedName>
</protein>
<name>A0A1J5RUJ2_9ZZZZ</name>
<dbReference type="SUPFAM" id="SSF53448">
    <property type="entry name" value="Nucleotide-diphospho-sugar transferases"/>
    <property type="match status" value="1"/>
</dbReference>
<reference evidence="7" key="1">
    <citation type="submission" date="2016-10" db="EMBL/GenBank/DDBJ databases">
        <title>Sequence of Gallionella enrichment culture.</title>
        <authorList>
            <person name="Poehlein A."/>
            <person name="Muehling M."/>
            <person name="Daniel R."/>
        </authorList>
    </citation>
    <scope>NUCLEOTIDE SEQUENCE</scope>
</reference>
<comment type="similarity">
    <text evidence="1">Belongs to the UDPGP type 2 family.</text>
</comment>
<evidence type="ECO:0000256" key="5">
    <source>
        <dbReference type="ARBA" id="ARBA00048128"/>
    </source>
</evidence>
<dbReference type="Gene3D" id="3.90.550.10">
    <property type="entry name" value="Spore Coat Polysaccharide Biosynthesis Protein SpsA, Chain A"/>
    <property type="match status" value="1"/>
</dbReference>
<evidence type="ECO:0000256" key="4">
    <source>
        <dbReference type="ARBA" id="ARBA00022695"/>
    </source>
</evidence>
<evidence type="ECO:0000256" key="2">
    <source>
        <dbReference type="ARBA" id="ARBA00012415"/>
    </source>
</evidence>
<dbReference type="GO" id="GO:0006011">
    <property type="term" value="P:UDP-alpha-D-glucose metabolic process"/>
    <property type="evidence" value="ECO:0007669"/>
    <property type="project" value="InterPro"/>
</dbReference>
<organism evidence="7">
    <name type="scientific">mine drainage metagenome</name>
    <dbReference type="NCBI Taxonomy" id="410659"/>
    <lineage>
        <taxon>unclassified sequences</taxon>
        <taxon>metagenomes</taxon>
        <taxon>ecological metagenomes</taxon>
    </lineage>
</organism>
<evidence type="ECO:0000256" key="1">
    <source>
        <dbReference type="ARBA" id="ARBA00006890"/>
    </source>
</evidence>